<sequence>MIDSFSLFGLEIVEFLDGSSAVALELKGTVSPIGIVRPEDIADIRTNTLSISHPGVVNFAA</sequence>
<proteinExistence type="predicted"/>
<reference evidence="1 2" key="1">
    <citation type="submission" date="2023-10" db="EMBL/GenBank/DDBJ databases">
        <title>Draft genome sequence of Xylaria bambusicola isolate GMP-LS, the root and basal stem rot pathogen of sugarcane in Indonesia.</title>
        <authorList>
            <person name="Selvaraj P."/>
            <person name="Muralishankar V."/>
            <person name="Muruganantham S."/>
            <person name="Sp S."/>
            <person name="Haryani S."/>
            <person name="Lau K.J.X."/>
            <person name="Naqvi N.I."/>
        </authorList>
    </citation>
    <scope>NUCLEOTIDE SEQUENCE [LARGE SCALE GENOMIC DNA]</scope>
    <source>
        <strain evidence="1">GMP-LS</strain>
    </source>
</reference>
<gene>
    <name evidence="1" type="ORF">RRF57_010015</name>
</gene>
<organism evidence="1 2">
    <name type="scientific">Xylaria bambusicola</name>
    <dbReference type="NCBI Taxonomy" id="326684"/>
    <lineage>
        <taxon>Eukaryota</taxon>
        <taxon>Fungi</taxon>
        <taxon>Dikarya</taxon>
        <taxon>Ascomycota</taxon>
        <taxon>Pezizomycotina</taxon>
        <taxon>Sordariomycetes</taxon>
        <taxon>Xylariomycetidae</taxon>
        <taxon>Xylariales</taxon>
        <taxon>Xylariaceae</taxon>
        <taxon>Xylaria</taxon>
    </lineage>
</organism>
<dbReference type="Proteomes" id="UP001305414">
    <property type="component" value="Unassembled WGS sequence"/>
</dbReference>
<evidence type="ECO:0000313" key="2">
    <source>
        <dbReference type="Proteomes" id="UP001305414"/>
    </source>
</evidence>
<comment type="caution">
    <text evidence="1">The sequence shown here is derived from an EMBL/GenBank/DDBJ whole genome shotgun (WGS) entry which is preliminary data.</text>
</comment>
<accession>A0AAN7UXP0</accession>
<protein>
    <submittedName>
        <fullName evidence="1">Uncharacterized protein</fullName>
    </submittedName>
</protein>
<dbReference type="EMBL" id="JAWHQM010000039">
    <property type="protein sequence ID" value="KAK5634301.1"/>
    <property type="molecule type" value="Genomic_DNA"/>
</dbReference>
<name>A0AAN7UXP0_9PEZI</name>
<dbReference type="AlphaFoldDB" id="A0AAN7UXP0"/>
<evidence type="ECO:0000313" key="1">
    <source>
        <dbReference type="EMBL" id="KAK5634301.1"/>
    </source>
</evidence>
<keyword evidence="2" id="KW-1185">Reference proteome</keyword>